<dbReference type="SUPFAM" id="SSF101447">
    <property type="entry name" value="Formin homology 2 domain (FH2 domain)"/>
    <property type="match status" value="1"/>
</dbReference>
<dbReference type="AlphaFoldDB" id="A0AA84Z945"/>
<dbReference type="PANTHER" id="PTHR45691:SF6">
    <property type="entry name" value="PROTEIN DIAPHANOUS"/>
    <property type="match status" value="1"/>
</dbReference>
<dbReference type="InterPro" id="IPR015425">
    <property type="entry name" value="FH2_Formin"/>
</dbReference>
<evidence type="ECO:0000313" key="3">
    <source>
        <dbReference type="Proteomes" id="UP000050790"/>
    </source>
</evidence>
<feature type="compositionally biased region" description="Polar residues" evidence="1">
    <location>
        <begin position="216"/>
        <end position="225"/>
    </location>
</feature>
<feature type="domain" description="FH2" evidence="2">
    <location>
        <begin position="311"/>
        <end position="807"/>
    </location>
</feature>
<evidence type="ECO:0000259" key="2">
    <source>
        <dbReference type="PROSITE" id="PS51444"/>
    </source>
</evidence>
<sequence>MDKYEFNEITIDPSKKWKHIFGKFNLSIRKSKTNLNVYMDENHNKFTKRFSKSFRESKWKTKDDMNSLKCTKEIEEKNKHFDFEKPESYKETNSMKCNPYFQRTSQNRFYSSMHNRKCTTELVRNSKYLFGSQEISPKTKLAQYDVNMELMNKFRILEIRELEKEPVNRMKGCRTSEKCVQTSLIEEQTTSTEEMKDDTSEPSPSSQYSSGYVSENTNLLNSPNSLGRPEVVEKNDESFVNTPNKHHDVEPLTTPINKSNQPYDNGCFKIPPPPPPPPPPPMFLPPTSVSSASGSLAHTIPESPMPYNMKPKRTFSAPFRLKKACVSPLSKSRLKENSVWVFIDDSDLLSEEFVRQLHRRFRIKGNKAMSSDKLEIDCGSTVTSLFNTPGSKTNQNQRLSIHSNANTSIRRSIRFGSQSLASRTQTLDLLPAKAAQAIAIAMASAHLNPEDVARSIIELKTTVNLRRSKSFPNAKHKSEDKSSFLTSTTSFQSMPDTLLDTLINFTPQMDIILKLSECQLETSNLIEAEKLFYMISQLRHRLPAHLHALRMLLQFDTTVDHLKQALSSACKCLLEIRHSNSFCRVLSCALALINALNATRQCSVNESTQLPSTHSGLTASHGFVKRKPFLGFEVRNLVRLADTRDITNQRNLIHYLVELMELNFTEEAHSWSNEMPTLDAAQSLYCAKTIEEKLVETKRDVARLEIDLRGVGGVANSNNTEWVIKSNSDPKSNAFKANLSFGLVVGQFLAHAMQELKLLNELHKTFTERYNEVANYLALDQAKYTADELFNDLKTFRELYRKACISK</sequence>
<dbReference type="PANTHER" id="PTHR45691">
    <property type="entry name" value="PROTEIN DIAPHANOUS"/>
    <property type="match status" value="1"/>
</dbReference>
<dbReference type="Pfam" id="PF02181">
    <property type="entry name" value="FH2"/>
    <property type="match status" value="2"/>
</dbReference>
<accession>A0AA84Z945</accession>
<proteinExistence type="predicted"/>
<reference evidence="4" key="1">
    <citation type="submission" date="2023-11" db="UniProtKB">
        <authorList>
            <consortium name="WormBaseParasite"/>
        </authorList>
    </citation>
    <scope>IDENTIFICATION</scope>
</reference>
<dbReference type="GO" id="GO:0005884">
    <property type="term" value="C:actin filament"/>
    <property type="evidence" value="ECO:0007669"/>
    <property type="project" value="TreeGrafter"/>
</dbReference>
<name>A0AA84Z945_9TREM</name>
<dbReference type="PROSITE" id="PS51444">
    <property type="entry name" value="FH2"/>
    <property type="match status" value="1"/>
</dbReference>
<dbReference type="WBParaSite" id="SMRG1_14470.1">
    <property type="protein sequence ID" value="SMRG1_14470.1"/>
    <property type="gene ID" value="SMRG1_14470"/>
</dbReference>
<dbReference type="GO" id="GO:0030041">
    <property type="term" value="P:actin filament polymerization"/>
    <property type="evidence" value="ECO:0007669"/>
    <property type="project" value="TreeGrafter"/>
</dbReference>
<evidence type="ECO:0000313" key="4">
    <source>
        <dbReference type="WBParaSite" id="SMRG1_14470.1"/>
    </source>
</evidence>
<dbReference type="Gene3D" id="6.10.30.30">
    <property type="match status" value="1"/>
</dbReference>
<feature type="compositionally biased region" description="Polar residues" evidence="1">
    <location>
        <begin position="180"/>
        <end position="192"/>
    </location>
</feature>
<dbReference type="InterPro" id="IPR042201">
    <property type="entry name" value="FH2_Formin_sf"/>
</dbReference>
<organism evidence="3 4">
    <name type="scientific">Schistosoma margrebowiei</name>
    <dbReference type="NCBI Taxonomy" id="48269"/>
    <lineage>
        <taxon>Eukaryota</taxon>
        <taxon>Metazoa</taxon>
        <taxon>Spiralia</taxon>
        <taxon>Lophotrochozoa</taxon>
        <taxon>Platyhelminthes</taxon>
        <taxon>Trematoda</taxon>
        <taxon>Digenea</taxon>
        <taxon>Strigeidida</taxon>
        <taxon>Schistosomatoidea</taxon>
        <taxon>Schistosomatidae</taxon>
        <taxon>Schistosoma</taxon>
    </lineage>
</organism>
<evidence type="ECO:0000256" key="1">
    <source>
        <dbReference type="SAM" id="MobiDB-lite"/>
    </source>
</evidence>
<dbReference type="Gene3D" id="1.20.58.2220">
    <property type="entry name" value="Formin, FH2 domain"/>
    <property type="match status" value="1"/>
</dbReference>
<protein>
    <submittedName>
        <fullName evidence="4">FH2 domain-containing protein</fullName>
    </submittedName>
</protein>
<dbReference type="Proteomes" id="UP000050790">
    <property type="component" value="Unassembled WGS sequence"/>
</dbReference>
<feature type="region of interest" description="Disordered" evidence="1">
    <location>
        <begin position="180"/>
        <end position="260"/>
    </location>
</feature>
<feature type="compositionally biased region" description="Low complexity" evidence="1">
    <location>
        <begin position="201"/>
        <end position="215"/>
    </location>
</feature>
<dbReference type="SMART" id="SM00498">
    <property type="entry name" value="FH2"/>
    <property type="match status" value="1"/>
</dbReference>
<dbReference type="InterPro" id="IPR051412">
    <property type="entry name" value="Formin_Homology_Diaphanous_sf"/>
</dbReference>